<dbReference type="InterPro" id="IPR015927">
    <property type="entry name" value="Peptidase_S24_S26A/B/C"/>
</dbReference>
<keyword evidence="4" id="KW-1185">Reference proteome</keyword>
<protein>
    <submittedName>
        <fullName evidence="3">Translesion error-prone DNA polymerase V autoproteolytic subunit</fullName>
    </submittedName>
</protein>
<name>A0ABP3XRR0_9FLAO</name>
<dbReference type="Proteomes" id="UP001500507">
    <property type="component" value="Unassembled WGS sequence"/>
</dbReference>
<dbReference type="Gene3D" id="2.10.109.10">
    <property type="entry name" value="Umud Fragment, subunit A"/>
    <property type="match status" value="1"/>
</dbReference>
<evidence type="ECO:0000313" key="4">
    <source>
        <dbReference type="Proteomes" id="UP001500507"/>
    </source>
</evidence>
<dbReference type="Pfam" id="PF00717">
    <property type="entry name" value="Peptidase_S24"/>
    <property type="match status" value="1"/>
</dbReference>
<evidence type="ECO:0000313" key="3">
    <source>
        <dbReference type="EMBL" id="GAA0871872.1"/>
    </source>
</evidence>
<dbReference type="EMBL" id="BAAAFG010000012">
    <property type="protein sequence ID" value="GAA0871872.1"/>
    <property type="molecule type" value="Genomic_DNA"/>
</dbReference>
<dbReference type="InterPro" id="IPR036286">
    <property type="entry name" value="LexA/Signal_pep-like_sf"/>
</dbReference>
<feature type="region of interest" description="Disordered" evidence="1">
    <location>
        <begin position="1"/>
        <end position="28"/>
    </location>
</feature>
<evidence type="ECO:0000259" key="2">
    <source>
        <dbReference type="Pfam" id="PF00717"/>
    </source>
</evidence>
<evidence type="ECO:0000256" key="1">
    <source>
        <dbReference type="SAM" id="MobiDB-lite"/>
    </source>
</evidence>
<reference evidence="4" key="1">
    <citation type="journal article" date="2019" name="Int. J. Syst. Evol. Microbiol.">
        <title>The Global Catalogue of Microorganisms (GCM) 10K type strain sequencing project: providing services to taxonomists for standard genome sequencing and annotation.</title>
        <authorList>
            <consortium name="The Broad Institute Genomics Platform"/>
            <consortium name="The Broad Institute Genome Sequencing Center for Infectious Disease"/>
            <person name="Wu L."/>
            <person name="Ma J."/>
        </authorList>
    </citation>
    <scope>NUCLEOTIDE SEQUENCE [LARGE SCALE GENOMIC DNA]</scope>
    <source>
        <strain evidence="4">JCM 16082</strain>
    </source>
</reference>
<proteinExistence type="predicted"/>
<dbReference type="SUPFAM" id="SSF51306">
    <property type="entry name" value="LexA/Signal peptidase"/>
    <property type="match status" value="1"/>
</dbReference>
<feature type="domain" description="Peptidase S24/S26A/S26B/S26C" evidence="2">
    <location>
        <begin position="22"/>
        <end position="94"/>
    </location>
</feature>
<dbReference type="RefSeq" id="WP_343764688.1">
    <property type="nucleotide sequence ID" value="NZ_BAAAFG010000012.1"/>
</dbReference>
<comment type="caution">
    <text evidence="3">The sequence shown here is derived from an EMBL/GenBank/DDBJ whole genome shotgun (WGS) entry which is preliminary data.</text>
</comment>
<organism evidence="3 4">
    <name type="scientific">Gangjinia marincola</name>
    <dbReference type="NCBI Taxonomy" id="578463"/>
    <lineage>
        <taxon>Bacteria</taxon>
        <taxon>Pseudomonadati</taxon>
        <taxon>Bacteroidota</taxon>
        <taxon>Flavobacteriia</taxon>
        <taxon>Flavobacteriales</taxon>
        <taxon>Flavobacteriaceae</taxon>
        <taxon>Gangjinia</taxon>
    </lineage>
</organism>
<gene>
    <name evidence="3" type="primary">umuD</name>
    <name evidence="3" type="ORF">GCM10009117_10180</name>
</gene>
<accession>A0ABP3XRR0</accession>
<sequence length="118" mass="13237">MEVQSVGKLNKKTQRYEPGVSKQTGFPSPATHYAEATIDLNHELIANREATFFVRVDGEDMLDQGVAHNDVLIIDRSIAPKSTDVVLHVKEGEFKLDKMSTEVIELWGVVTYIIHATR</sequence>